<dbReference type="Proteomes" id="UP000053237">
    <property type="component" value="Unassembled WGS sequence"/>
</dbReference>
<dbReference type="OrthoDB" id="1900170at2759"/>
<evidence type="ECO:0008006" key="3">
    <source>
        <dbReference type="Google" id="ProtNLM"/>
    </source>
</evidence>
<dbReference type="EMBL" id="CAIX01000224">
    <property type="protein sequence ID" value="CCI10351.1"/>
    <property type="molecule type" value="Genomic_DNA"/>
</dbReference>
<name>A0A024FTJ5_9STRA</name>
<dbReference type="AlphaFoldDB" id="A0A024FTJ5"/>
<proteinExistence type="predicted"/>
<sequence length="164" mass="18228">MNILRELTLSHVELPGFRSLMETVQPNFKAISRATVKAKMLTQLQKMTAVIMADIAASNSRISFTSDIWTSNQNINYMAVAAQWITSGYKFNKKIISFRNLTGGHTGKDISTDFLGVVASTSKMMTLALDNASSNKVAVGHIIQHLQVEIKIKVHCTHLEFDSR</sequence>
<dbReference type="PANTHER" id="PTHR46481">
    <property type="entry name" value="ZINC FINGER BED DOMAIN-CONTAINING PROTEIN 4"/>
    <property type="match status" value="1"/>
</dbReference>
<accession>A0A024FTJ5</accession>
<dbReference type="SUPFAM" id="SSF53098">
    <property type="entry name" value="Ribonuclease H-like"/>
    <property type="match status" value="1"/>
</dbReference>
<protein>
    <recommendedName>
        <fullName evidence="3">HAT C-terminal dimerisation domain-containing protein</fullName>
    </recommendedName>
</protein>
<comment type="caution">
    <text evidence="1">The sequence shown here is derived from an EMBL/GenBank/DDBJ whole genome shotgun (WGS) entry which is preliminary data.</text>
</comment>
<evidence type="ECO:0000313" key="2">
    <source>
        <dbReference type="Proteomes" id="UP000053237"/>
    </source>
</evidence>
<reference evidence="1 2" key="1">
    <citation type="submission" date="2012-05" db="EMBL/GenBank/DDBJ databases">
        <title>Recombination and specialization in a pathogen metapopulation.</title>
        <authorList>
            <person name="Gardiner A."/>
            <person name="Kemen E."/>
            <person name="Schultz-Larsen T."/>
            <person name="MacLean D."/>
            <person name="Van Oosterhout C."/>
            <person name="Jones J.D.G."/>
        </authorList>
    </citation>
    <scope>NUCLEOTIDE SEQUENCE [LARGE SCALE GENOMIC DNA]</scope>
    <source>
        <strain evidence="1 2">Ac Nc2</strain>
    </source>
</reference>
<dbReference type="PANTHER" id="PTHR46481:SF5">
    <property type="entry name" value="OS08G0393150 PROTEIN"/>
    <property type="match status" value="1"/>
</dbReference>
<dbReference type="STRING" id="65357.A0A024FTJ5"/>
<gene>
    <name evidence="1" type="ORF">BN9_095270</name>
</gene>
<keyword evidence="2" id="KW-1185">Reference proteome</keyword>
<evidence type="ECO:0000313" key="1">
    <source>
        <dbReference type="EMBL" id="CCI10351.1"/>
    </source>
</evidence>
<dbReference type="InterPro" id="IPR012337">
    <property type="entry name" value="RNaseH-like_sf"/>
</dbReference>
<dbReference type="InParanoid" id="A0A024FTJ5"/>
<dbReference type="InterPro" id="IPR052035">
    <property type="entry name" value="ZnF_BED_domain_contain"/>
</dbReference>
<organism evidence="1 2">
    <name type="scientific">Albugo candida</name>
    <dbReference type="NCBI Taxonomy" id="65357"/>
    <lineage>
        <taxon>Eukaryota</taxon>
        <taxon>Sar</taxon>
        <taxon>Stramenopiles</taxon>
        <taxon>Oomycota</taxon>
        <taxon>Peronosporomycetes</taxon>
        <taxon>Albuginales</taxon>
        <taxon>Albuginaceae</taxon>
        <taxon>Albugo</taxon>
    </lineage>
</organism>